<evidence type="ECO:0000256" key="5">
    <source>
        <dbReference type="ARBA" id="ARBA00023186"/>
    </source>
</evidence>
<evidence type="ECO:0000256" key="2">
    <source>
        <dbReference type="ARBA" id="ARBA00022741"/>
    </source>
</evidence>
<dbReference type="Pfam" id="PF06689">
    <property type="entry name" value="zf-C4_ClpX"/>
    <property type="match status" value="1"/>
</dbReference>
<dbReference type="InterPro" id="IPR004487">
    <property type="entry name" value="Clp_protease_ATP-bd_su_ClpX"/>
</dbReference>
<comment type="subunit">
    <text evidence="6">Component of the ClpX-ClpP complex. Forms a hexameric ring that, in the presence of ATP, binds to fourteen ClpP subunits assembled into a disk-like structure with a central cavity, resembling the structure of eukaryotic proteasomes.</text>
</comment>
<dbReference type="HAMAP" id="MF_00175">
    <property type="entry name" value="ClpX"/>
    <property type="match status" value="1"/>
</dbReference>
<dbReference type="Gene3D" id="3.40.50.300">
    <property type="entry name" value="P-loop containing nucleotide triphosphate hydrolases"/>
    <property type="match status" value="1"/>
</dbReference>
<dbReference type="NCBIfam" id="TIGR00382">
    <property type="entry name" value="clpX"/>
    <property type="match status" value="1"/>
</dbReference>
<evidence type="ECO:0000313" key="9">
    <source>
        <dbReference type="EMBL" id="HDI83180.1"/>
    </source>
</evidence>
<dbReference type="SUPFAM" id="SSF57716">
    <property type="entry name" value="Glucocorticoid receptor-like (DNA-binding domain)"/>
    <property type="match status" value="1"/>
</dbReference>
<dbReference type="Gene3D" id="1.10.8.60">
    <property type="match status" value="1"/>
</dbReference>
<dbReference type="GO" id="GO:0051082">
    <property type="term" value="F:unfolded protein binding"/>
    <property type="evidence" value="ECO:0007669"/>
    <property type="project" value="UniProtKB-UniRule"/>
</dbReference>
<feature type="binding site" evidence="6 7">
    <location>
        <position position="30"/>
    </location>
    <ligand>
        <name>Zn(2+)</name>
        <dbReference type="ChEBI" id="CHEBI:29105"/>
    </ligand>
</feature>
<feature type="binding site" evidence="6 7">
    <location>
        <position position="10"/>
    </location>
    <ligand>
        <name>Zn(2+)</name>
        <dbReference type="ChEBI" id="CHEBI:29105"/>
    </ligand>
</feature>
<evidence type="ECO:0000256" key="3">
    <source>
        <dbReference type="ARBA" id="ARBA00022833"/>
    </source>
</evidence>
<dbReference type="EMBL" id="DQWE01000253">
    <property type="protein sequence ID" value="HDI83180.1"/>
    <property type="molecule type" value="Genomic_DNA"/>
</dbReference>
<dbReference type="GO" id="GO:0008233">
    <property type="term" value="F:peptidase activity"/>
    <property type="evidence" value="ECO:0007669"/>
    <property type="project" value="UniProtKB-KW"/>
</dbReference>
<dbReference type="GO" id="GO:0051301">
    <property type="term" value="P:cell division"/>
    <property type="evidence" value="ECO:0007669"/>
    <property type="project" value="TreeGrafter"/>
</dbReference>
<dbReference type="Proteomes" id="UP000885847">
    <property type="component" value="Unassembled WGS sequence"/>
</dbReference>
<evidence type="ECO:0000256" key="6">
    <source>
        <dbReference type="HAMAP-Rule" id="MF_00175"/>
    </source>
</evidence>
<dbReference type="InterPro" id="IPR010603">
    <property type="entry name" value="Znf_CppX_C4"/>
</dbReference>
<dbReference type="GO" id="GO:0005524">
    <property type="term" value="F:ATP binding"/>
    <property type="evidence" value="ECO:0007669"/>
    <property type="project" value="UniProtKB-UniRule"/>
</dbReference>
<dbReference type="Pfam" id="PF10431">
    <property type="entry name" value="ClpB_D2-small"/>
    <property type="match status" value="1"/>
</dbReference>
<dbReference type="InterPro" id="IPR019489">
    <property type="entry name" value="Clp_ATPase_C"/>
</dbReference>
<dbReference type="Pfam" id="PF07724">
    <property type="entry name" value="AAA_2"/>
    <property type="match status" value="1"/>
</dbReference>
<gene>
    <name evidence="6 9" type="primary">clpX</name>
    <name evidence="9" type="ORF">ENF18_05265</name>
</gene>
<dbReference type="InterPro" id="IPR003959">
    <property type="entry name" value="ATPase_AAA_core"/>
</dbReference>
<evidence type="ECO:0000259" key="8">
    <source>
        <dbReference type="PROSITE" id="PS51902"/>
    </source>
</evidence>
<dbReference type="PANTHER" id="PTHR48102:SF7">
    <property type="entry name" value="ATP-DEPENDENT CLP PROTEASE ATP-BINDING SUBUNIT CLPX-LIKE, MITOCHONDRIAL"/>
    <property type="match status" value="1"/>
</dbReference>
<reference evidence="9" key="1">
    <citation type="journal article" date="2020" name="mSystems">
        <title>Genome- and Community-Level Interaction Insights into Carbon Utilization and Element Cycling Functions of Hydrothermarchaeota in Hydrothermal Sediment.</title>
        <authorList>
            <person name="Zhou Z."/>
            <person name="Liu Y."/>
            <person name="Xu W."/>
            <person name="Pan J."/>
            <person name="Luo Z.H."/>
            <person name="Li M."/>
        </authorList>
    </citation>
    <scope>NUCLEOTIDE SEQUENCE [LARGE SCALE GENOMIC DNA]</scope>
    <source>
        <strain evidence="9">HyVt-102</strain>
    </source>
</reference>
<dbReference type="NCBIfam" id="NF003745">
    <property type="entry name" value="PRK05342.1"/>
    <property type="match status" value="1"/>
</dbReference>
<feature type="binding site" evidence="6">
    <location>
        <begin position="110"/>
        <end position="117"/>
    </location>
    <ligand>
        <name>ATP</name>
        <dbReference type="ChEBI" id="CHEBI:30616"/>
    </ligand>
</feature>
<dbReference type="PANTHER" id="PTHR48102">
    <property type="entry name" value="ATP-DEPENDENT CLP PROTEASE ATP-BINDING SUBUNIT CLPX-LIKE, MITOCHONDRIAL-RELATED"/>
    <property type="match status" value="1"/>
</dbReference>
<dbReference type="InterPro" id="IPR003593">
    <property type="entry name" value="AAA+_ATPase"/>
</dbReference>
<keyword evidence="4 6" id="KW-0067">ATP-binding</keyword>
<dbReference type="GO" id="GO:0046983">
    <property type="term" value="F:protein dimerization activity"/>
    <property type="evidence" value="ECO:0007669"/>
    <property type="project" value="UniProtKB-UniRule"/>
</dbReference>
<organism evidence="9">
    <name type="scientific">candidate division WOR-3 bacterium</name>
    <dbReference type="NCBI Taxonomy" id="2052148"/>
    <lineage>
        <taxon>Bacteria</taxon>
        <taxon>Bacteria division WOR-3</taxon>
    </lineage>
</organism>
<sequence>MPKQIRCSFCGKSYRETGRMFHGIGDAYICPDCVELLHEILVIEPGARKKGKIKLQTPQEIKKELDKYIIGQEHAKKVLSVAVYNHYKRILNKTKSDVDIEKSNILLIGPTGVGKTYLVQTLSKILNVPLAIGDATALTEAGYVGEDVENLLVRLLQACNYDLGMAEMGIVYIDEIDKISRKSENPSITRDVSGEGVQQALLKIVEGDKVNVPPKGGRKHPEQDFIQVNTRNILFIGGGTFDGIESVVKHRLGETAVGFNAPIKAQEEMRKYELLKLVEPEDLVKYGMIPELVGRFPVITPLHDLTEDDLVKILTEPKNALVKQYQELIKMDGVKLYFEDDALYAIAKKAMKLKTGARGLRGAMEDIMLDIMYRIPGLKGVKECIITKSVVENNEEPIFVYRKTKRKAE</sequence>
<dbReference type="Gene3D" id="6.20.220.10">
    <property type="entry name" value="ClpX chaperone, C4-type zinc finger domain"/>
    <property type="match status" value="1"/>
</dbReference>
<dbReference type="InterPro" id="IPR038366">
    <property type="entry name" value="Znf_CppX_C4_sf"/>
</dbReference>
<dbReference type="GO" id="GO:0009376">
    <property type="term" value="C:HslUV protease complex"/>
    <property type="evidence" value="ECO:0007669"/>
    <property type="project" value="TreeGrafter"/>
</dbReference>
<feature type="binding site" evidence="6 7">
    <location>
        <position position="33"/>
    </location>
    <ligand>
        <name>Zn(2+)</name>
        <dbReference type="ChEBI" id="CHEBI:29105"/>
    </ligand>
</feature>
<evidence type="ECO:0000256" key="4">
    <source>
        <dbReference type="ARBA" id="ARBA00022840"/>
    </source>
</evidence>
<dbReference type="GO" id="GO:0016887">
    <property type="term" value="F:ATP hydrolysis activity"/>
    <property type="evidence" value="ECO:0007669"/>
    <property type="project" value="InterPro"/>
</dbReference>
<keyword evidence="5 6" id="KW-0143">Chaperone</keyword>
<protein>
    <recommendedName>
        <fullName evidence="6">ATP-dependent Clp protease ATP-binding subunit ClpX</fullName>
    </recommendedName>
</protein>
<dbReference type="FunFam" id="1.10.8.60:FF:000002">
    <property type="entry name" value="ATP-dependent Clp protease ATP-binding subunit ClpX"/>
    <property type="match status" value="1"/>
</dbReference>
<dbReference type="GO" id="GO:0140662">
    <property type="term" value="F:ATP-dependent protein folding chaperone"/>
    <property type="evidence" value="ECO:0007669"/>
    <property type="project" value="InterPro"/>
</dbReference>
<dbReference type="InterPro" id="IPR027417">
    <property type="entry name" value="P-loop_NTPase"/>
</dbReference>
<proteinExistence type="inferred from homology"/>
<dbReference type="SMART" id="SM01086">
    <property type="entry name" value="ClpB_D2-small"/>
    <property type="match status" value="1"/>
</dbReference>
<keyword evidence="3 6" id="KW-0862">Zinc</keyword>
<dbReference type="GO" id="GO:0008270">
    <property type="term" value="F:zinc ion binding"/>
    <property type="evidence" value="ECO:0007669"/>
    <property type="project" value="UniProtKB-UniRule"/>
</dbReference>
<dbReference type="InterPro" id="IPR046425">
    <property type="entry name" value="ClpX_bact"/>
</dbReference>
<dbReference type="InterPro" id="IPR059188">
    <property type="entry name" value="Znf_CLPX-like"/>
</dbReference>
<feature type="domain" description="ClpX-type ZB" evidence="8">
    <location>
        <begin position="1"/>
        <end position="49"/>
    </location>
</feature>
<accession>A0A7C0Z9Y8</accession>
<evidence type="ECO:0000256" key="1">
    <source>
        <dbReference type="ARBA" id="ARBA00022723"/>
    </source>
</evidence>
<keyword evidence="9" id="KW-0378">Hydrolase</keyword>
<keyword evidence="9" id="KW-0645">Protease</keyword>
<dbReference type="CDD" id="cd19497">
    <property type="entry name" value="RecA-like_ClpX"/>
    <property type="match status" value="1"/>
</dbReference>
<dbReference type="PROSITE" id="PS51902">
    <property type="entry name" value="CLPX_ZB"/>
    <property type="match status" value="1"/>
</dbReference>
<evidence type="ECO:0000256" key="7">
    <source>
        <dbReference type="PROSITE-ProRule" id="PRU01250"/>
    </source>
</evidence>
<dbReference type="GO" id="GO:0051603">
    <property type="term" value="P:proteolysis involved in protein catabolic process"/>
    <property type="evidence" value="ECO:0007669"/>
    <property type="project" value="TreeGrafter"/>
</dbReference>
<keyword evidence="1 6" id="KW-0479">Metal-binding</keyword>
<feature type="binding site" evidence="6 7">
    <location>
        <position position="7"/>
    </location>
    <ligand>
        <name>Zn(2+)</name>
        <dbReference type="ChEBI" id="CHEBI:29105"/>
    </ligand>
</feature>
<comment type="function">
    <text evidence="6">ATP-dependent specificity component of the Clp protease. It directs the protease to specific substrates. Can perform chaperone functions in the absence of ClpP.</text>
</comment>
<dbReference type="FunFam" id="3.40.50.300:FF:000005">
    <property type="entry name" value="ATP-dependent Clp protease ATP-binding subunit ClpX"/>
    <property type="match status" value="1"/>
</dbReference>
<keyword evidence="2 6" id="KW-0547">Nucleotide-binding</keyword>
<dbReference type="AlphaFoldDB" id="A0A7C0Z9Y8"/>
<dbReference type="SMART" id="SM00994">
    <property type="entry name" value="zf-C4_ClpX"/>
    <property type="match status" value="1"/>
</dbReference>
<name>A0A7C0Z9Y8_UNCW3</name>
<comment type="caution">
    <text evidence="9">The sequence shown here is derived from an EMBL/GenBank/DDBJ whole genome shotgun (WGS) entry which is preliminary data.</text>
</comment>
<dbReference type="SUPFAM" id="SSF52540">
    <property type="entry name" value="P-loop containing nucleoside triphosphate hydrolases"/>
    <property type="match status" value="1"/>
</dbReference>
<dbReference type="SMART" id="SM00382">
    <property type="entry name" value="AAA"/>
    <property type="match status" value="1"/>
</dbReference>
<dbReference type="InterPro" id="IPR050052">
    <property type="entry name" value="ATP-dep_Clp_protease_ClpX"/>
</dbReference>
<comment type="similarity">
    <text evidence="6 7">Belongs to the ClpX chaperone family.</text>
</comment>